<dbReference type="Proteomes" id="UP000683925">
    <property type="component" value="Unassembled WGS sequence"/>
</dbReference>
<evidence type="ECO:0000313" key="3">
    <source>
        <dbReference type="Proteomes" id="UP000683925"/>
    </source>
</evidence>
<keyword evidence="1" id="KW-1133">Transmembrane helix</keyword>
<keyword evidence="3" id="KW-1185">Reference proteome</keyword>
<evidence type="ECO:0000313" key="2">
    <source>
        <dbReference type="EMBL" id="CAD8214106.1"/>
    </source>
</evidence>
<proteinExistence type="predicted"/>
<reference evidence="2" key="1">
    <citation type="submission" date="2021-01" db="EMBL/GenBank/DDBJ databases">
        <authorList>
            <consortium name="Genoscope - CEA"/>
            <person name="William W."/>
        </authorList>
    </citation>
    <scope>NUCLEOTIDE SEQUENCE</scope>
</reference>
<evidence type="ECO:0008006" key="4">
    <source>
        <dbReference type="Google" id="ProtNLM"/>
    </source>
</evidence>
<feature type="transmembrane region" description="Helical" evidence="1">
    <location>
        <begin position="1302"/>
        <end position="1322"/>
    </location>
</feature>
<evidence type="ECO:0000256" key="1">
    <source>
        <dbReference type="SAM" id="Phobius"/>
    </source>
</evidence>
<keyword evidence="1" id="KW-0812">Transmembrane</keyword>
<keyword evidence="1" id="KW-0472">Membrane</keyword>
<sequence>MLIIILLFNPTWAKLNFLNLNQEISLYPTEGEFYEYKLDGSLICKINPQVPFIKVVNVFEEIYHTQGNQFRSISSNNTHFVGLSNENEIIMYEWKNQIMNQIGESVTINSIFKCFNINLSQRFSILIDCYQNNEFILIQLKDTQSTIAYSMQSSIPTSTKMYSIINGTNHFIVYGQFFENYSMLSLISSSFINQSNINNQFVDFDIPITISPNIYAITSSELLQISISSDSQFYKKSNFTSSFYLFNFTFVNAYYNLRSYNQCDQIILSSEYQIAFLRGCESLIILKHREYFQETVKVFQNNLFILYQQQNKISVQEKWTFQHLANNRNHLPNSLLYFNSDNELFSFNSHIIVQTIQFSSLQVNLTNFNVTGSNYTFSFICQKQFYLQTIDDQKFFISSQNYLQVLSQNDTNVYVMFNQDFPQDQTLLGNSLTQNFSSFSGQLLQYKLNPDGIPLNFIQMTSKKFVDIQKSYQLVQLLQQYEEYVIYLIGYSNYSIDVLLCISEYLQIYPNCILSNSIQISVNASSLQVAQSINTQMIIIGLNSNYTIYLFQYLLSNHKIISFSNQTFEKQFLDFVVTSNSIIILISNQEIEIMTLNFTNTFSLNETSINRLFNNIHFNPIQIVVNAELVAAVLYINNINEVIIILIDQYSFPIPVSLIHVNFAIKQVNLIYDQLILSYECNNDQDICFQVWNVQNLQKYYYVKNLYSLNSDNIVNIQSDNLFLYITFSNYTVYVYNPQLPYHMSLYYKLEFQSPIQCSMALINSYSISHFIKSIMILHSNNSIQELQSQQEFELSQTDQNQTLNYSKFYPTFIYNYNVTSALNENTYQQTPNQSITLNSNFTVFQYYQHYSVNLSSDNIIPELKSFSYPMNLILDRQVQFCILETNNQTNNLNRYCVITDNSGTNEMSIKNFNNFTLITSINNQFFALQNNFFIQTFNNTLKFVMVVNYSNLNQIICLKSTSSNYTLYSICQNSTSQYLLNFTFDQDNKVELSNTIQLFQQFQSISKMSTILNQIFILGSFNNEQQSLYWFNQSSNMFQSLSYFPCTDFSLSQMQLIKGNQLNSVIIFYIFNQQPSYKIMSIKNEKIKFYNEVFVQIDICQKQQTCQAMFMNYTSVLIISSTNKFLLFIVSDTQYSYISSTKINLEEILKIHNQKKIQQKAILIRTIPNYGNLINTGNSFYQNGILAQQFQYSNQNQYIVGIYSLNNLLNENLIEPILMQGSFITSISDYAIIFDQQQNQGTILYISGSEIWSCAIGTSNLTCLANSREDYMNIFINCRNQFSSGFYNIQFNLPPKFHFDFGPSAYILFLITLILLLCFVLKVKYKTRNFRYINSEVEL</sequence>
<dbReference type="EMBL" id="CAJJDP010000172">
    <property type="protein sequence ID" value="CAD8214106.1"/>
    <property type="molecule type" value="Genomic_DNA"/>
</dbReference>
<comment type="caution">
    <text evidence="2">The sequence shown here is derived from an EMBL/GenBank/DDBJ whole genome shotgun (WGS) entry which is preliminary data.</text>
</comment>
<protein>
    <recommendedName>
        <fullName evidence="4">Transmembrane protein</fullName>
    </recommendedName>
</protein>
<accession>A0A8S1YHK9</accession>
<gene>
    <name evidence="2" type="ORF">POCTA_138.1.T1690033</name>
</gene>
<name>A0A8S1YHK9_PAROT</name>
<organism evidence="2 3">
    <name type="scientific">Paramecium octaurelia</name>
    <dbReference type="NCBI Taxonomy" id="43137"/>
    <lineage>
        <taxon>Eukaryota</taxon>
        <taxon>Sar</taxon>
        <taxon>Alveolata</taxon>
        <taxon>Ciliophora</taxon>
        <taxon>Intramacronucleata</taxon>
        <taxon>Oligohymenophorea</taxon>
        <taxon>Peniculida</taxon>
        <taxon>Parameciidae</taxon>
        <taxon>Paramecium</taxon>
    </lineage>
</organism>